<reference evidence="1 2" key="1">
    <citation type="journal article" date="2021" name="Elife">
        <title>Chloroplast acquisition without the gene transfer in kleptoplastic sea slugs, Plakobranchus ocellatus.</title>
        <authorList>
            <person name="Maeda T."/>
            <person name="Takahashi S."/>
            <person name="Yoshida T."/>
            <person name="Shimamura S."/>
            <person name="Takaki Y."/>
            <person name="Nagai Y."/>
            <person name="Toyoda A."/>
            <person name="Suzuki Y."/>
            <person name="Arimoto A."/>
            <person name="Ishii H."/>
            <person name="Satoh N."/>
            <person name="Nishiyama T."/>
            <person name="Hasebe M."/>
            <person name="Maruyama T."/>
            <person name="Minagawa J."/>
            <person name="Obokata J."/>
            <person name="Shigenobu S."/>
        </authorList>
    </citation>
    <scope>NUCLEOTIDE SEQUENCE [LARGE SCALE GENOMIC DNA]</scope>
</reference>
<dbReference type="AlphaFoldDB" id="A0AAV4CM96"/>
<protein>
    <submittedName>
        <fullName evidence="1">Uncharacterized protein</fullName>
    </submittedName>
</protein>
<comment type="caution">
    <text evidence="1">The sequence shown here is derived from an EMBL/GenBank/DDBJ whole genome shotgun (WGS) entry which is preliminary data.</text>
</comment>
<name>A0AAV4CM96_9GAST</name>
<evidence type="ECO:0000313" key="2">
    <source>
        <dbReference type="Proteomes" id="UP000735302"/>
    </source>
</evidence>
<dbReference type="Proteomes" id="UP000735302">
    <property type="component" value="Unassembled WGS sequence"/>
</dbReference>
<gene>
    <name evidence="1" type="ORF">PoB_005970500</name>
</gene>
<evidence type="ECO:0000313" key="1">
    <source>
        <dbReference type="EMBL" id="GFO33200.1"/>
    </source>
</evidence>
<organism evidence="1 2">
    <name type="scientific">Plakobranchus ocellatus</name>
    <dbReference type="NCBI Taxonomy" id="259542"/>
    <lineage>
        <taxon>Eukaryota</taxon>
        <taxon>Metazoa</taxon>
        <taxon>Spiralia</taxon>
        <taxon>Lophotrochozoa</taxon>
        <taxon>Mollusca</taxon>
        <taxon>Gastropoda</taxon>
        <taxon>Heterobranchia</taxon>
        <taxon>Euthyneura</taxon>
        <taxon>Panpulmonata</taxon>
        <taxon>Sacoglossa</taxon>
        <taxon>Placobranchoidea</taxon>
        <taxon>Plakobranchidae</taxon>
        <taxon>Plakobranchus</taxon>
    </lineage>
</organism>
<dbReference type="EMBL" id="BLXT01006765">
    <property type="protein sequence ID" value="GFO33200.1"/>
    <property type="molecule type" value="Genomic_DNA"/>
</dbReference>
<sequence>MPSVWPWRLHCLRNKVSIRLRAVYSQATPRGSQAFIPSVWPWRLHCLRNKVSMKLNAVQLIKIGYFWCIASPQQGDLRPGHRWRGSNPRKVHADLRTVHYPLCHQRTAVNEE</sequence>
<proteinExistence type="predicted"/>
<accession>A0AAV4CM96</accession>
<keyword evidence="2" id="KW-1185">Reference proteome</keyword>